<gene>
    <name evidence="4" type="ORF">C0Z10_06950</name>
</gene>
<dbReference type="Pfam" id="PF13428">
    <property type="entry name" value="TPR_14"/>
    <property type="match status" value="1"/>
</dbReference>
<keyword evidence="2" id="KW-0676">Redox-active center</keyword>
<feature type="domain" description="Thioredoxin" evidence="3">
    <location>
        <begin position="45"/>
        <end position="141"/>
    </location>
</feature>
<name>A0A3Q9UKW4_9ACTN</name>
<sequence length="310" mass="32045">MRDMSAQSFNRPGAVDLSDLSARAHTSTTAAPSGPGGASWVATVSDEQGFNDYIQKSMQHPVLLEFTSVKANTQAMDADLDRITNEAAGRWILVRIDVDAAPQLAQALNVQALPTILPVVAGQPIAQPIQGTLSADQITQLTDQVTKVAVANGIAGSAAPVSQAPAAAPDDAAAPDPRTAAAEALVQQGRYADAVAAYDELLAKTPNDPVLTAGKVGAATLQRLDGKDPAALVAAADAAPGDLDAQLAAADAELMGGDPGKAFNRILAVIRTTRDEDRDRARVRLLELFSMVGEDPAVAQARRSLAAALF</sequence>
<dbReference type="AlphaFoldDB" id="A0A3Q9UKW4"/>
<organism evidence="4 5">
    <name type="scientific">Acidipropionibacterium jensenii</name>
    <dbReference type="NCBI Taxonomy" id="1749"/>
    <lineage>
        <taxon>Bacteria</taxon>
        <taxon>Bacillati</taxon>
        <taxon>Actinomycetota</taxon>
        <taxon>Actinomycetes</taxon>
        <taxon>Propionibacteriales</taxon>
        <taxon>Propionibacteriaceae</taxon>
        <taxon>Acidipropionibacterium</taxon>
    </lineage>
</organism>
<dbReference type="InterPro" id="IPR036249">
    <property type="entry name" value="Thioredoxin-like_sf"/>
</dbReference>
<dbReference type="GO" id="GO:0005737">
    <property type="term" value="C:cytoplasm"/>
    <property type="evidence" value="ECO:0007669"/>
    <property type="project" value="TreeGrafter"/>
</dbReference>
<dbReference type="SUPFAM" id="SSF48452">
    <property type="entry name" value="TPR-like"/>
    <property type="match status" value="1"/>
</dbReference>
<comment type="similarity">
    <text evidence="1">Belongs to the thioredoxin family.</text>
</comment>
<dbReference type="Proteomes" id="UP000285875">
    <property type="component" value="Chromosome"/>
</dbReference>
<evidence type="ECO:0000256" key="2">
    <source>
        <dbReference type="ARBA" id="ARBA00023284"/>
    </source>
</evidence>
<dbReference type="GO" id="GO:0006950">
    <property type="term" value="P:response to stress"/>
    <property type="evidence" value="ECO:0007669"/>
    <property type="project" value="UniProtKB-ARBA"/>
</dbReference>
<proteinExistence type="inferred from homology"/>
<dbReference type="Gene3D" id="3.40.30.10">
    <property type="entry name" value="Glutaredoxin"/>
    <property type="match status" value="1"/>
</dbReference>
<dbReference type="EMBL" id="CP025570">
    <property type="protein sequence ID" value="AZZ39530.1"/>
    <property type="molecule type" value="Genomic_DNA"/>
</dbReference>
<dbReference type="KEGG" id="aji:C0Z10_06950"/>
<dbReference type="SUPFAM" id="SSF52833">
    <property type="entry name" value="Thioredoxin-like"/>
    <property type="match status" value="1"/>
</dbReference>
<evidence type="ECO:0000313" key="5">
    <source>
        <dbReference type="Proteomes" id="UP000285875"/>
    </source>
</evidence>
<dbReference type="Pfam" id="PF14561">
    <property type="entry name" value="TPR_20"/>
    <property type="match status" value="1"/>
</dbReference>
<dbReference type="Gene3D" id="1.25.40.10">
    <property type="entry name" value="Tetratricopeptide repeat domain"/>
    <property type="match status" value="1"/>
</dbReference>
<evidence type="ECO:0000256" key="1">
    <source>
        <dbReference type="ARBA" id="ARBA00008987"/>
    </source>
</evidence>
<dbReference type="PANTHER" id="PTHR45663:SF11">
    <property type="entry name" value="GEO12009P1"/>
    <property type="match status" value="1"/>
</dbReference>
<accession>A0A3Q9UKW4</accession>
<dbReference type="RefSeq" id="WP_097798904.1">
    <property type="nucleotide sequence ID" value="NZ_CP025570.1"/>
</dbReference>
<evidence type="ECO:0000259" key="3">
    <source>
        <dbReference type="Pfam" id="PF00085"/>
    </source>
</evidence>
<dbReference type="PANTHER" id="PTHR45663">
    <property type="entry name" value="GEO12009P1"/>
    <property type="match status" value="1"/>
</dbReference>
<dbReference type="InterPro" id="IPR011990">
    <property type="entry name" value="TPR-like_helical_dom_sf"/>
</dbReference>
<dbReference type="Pfam" id="PF00085">
    <property type="entry name" value="Thioredoxin"/>
    <property type="match status" value="1"/>
</dbReference>
<dbReference type="InterPro" id="IPR013766">
    <property type="entry name" value="Thioredoxin_domain"/>
</dbReference>
<dbReference type="GO" id="GO:0015035">
    <property type="term" value="F:protein-disulfide reductase activity"/>
    <property type="evidence" value="ECO:0007669"/>
    <property type="project" value="TreeGrafter"/>
</dbReference>
<evidence type="ECO:0000313" key="4">
    <source>
        <dbReference type="EMBL" id="AZZ39530.1"/>
    </source>
</evidence>
<reference evidence="5" key="1">
    <citation type="submission" date="2017-12" db="EMBL/GenBank/DDBJ databases">
        <title>Whole genome sequencing of Acidipropionibacterium jensenii strains JS279 and JS280.</title>
        <authorList>
            <person name="Deptula P."/>
            <person name="Laine P."/>
            <person name="Smolander O.-P."/>
            <person name="Paulin L."/>
            <person name="Auvinen P."/>
            <person name="Varmanen P."/>
        </authorList>
    </citation>
    <scope>NUCLEOTIDE SEQUENCE [LARGE SCALE GENOMIC DNA]</scope>
    <source>
        <strain evidence="5">JS280</strain>
    </source>
</reference>
<protein>
    <submittedName>
        <fullName evidence="4">Tetratricopeptide repeat protein</fullName>
    </submittedName>
</protein>